<dbReference type="Proteomes" id="UP000319756">
    <property type="component" value="Chromosome"/>
</dbReference>
<proteinExistence type="inferred from homology"/>
<dbReference type="InterPro" id="IPR032466">
    <property type="entry name" value="Metal_Hydrolase"/>
</dbReference>
<evidence type="ECO:0000256" key="3">
    <source>
        <dbReference type="ARBA" id="ARBA00022801"/>
    </source>
</evidence>
<dbReference type="GO" id="GO:0000034">
    <property type="term" value="F:adenine deaminase activity"/>
    <property type="evidence" value="ECO:0007669"/>
    <property type="project" value="UniProtKB-EC"/>
</dbReference>
<dbReference type="InterPro" id="IPR026912">
    <property type="entry name" value="Adenine_deam_C"/>
</dbReference>
<evidence type="ECO:0000256" key="2">
    <source>
        <dbReference type="ARBA" id="ARBA00012782"/>
    </source>
</evidence>
<dbReference type="KEGG" id="sale:EPH95_16855"/>
<evidence type="ECO:0000256" key="1">
    <source>
        <dbReference type="ARBA" id="ARBA00006773"/>
    </source>
</evidence>
<gene>
    <name evidence="7" type="ORF">EPH95_16855</name>
</gene>
<organism evidence="7 8">
    <name type="scientific">Salicibibacter halophilus</name>
    <dbReference type="NCBI Taxonomy" id="2502791"/>
    <lineage>
        <taxon>Bacteria</taxon>
        <taxon>Bacillati</taxon>
        <taxon>Bacillota</taxon>
        <taxon>Bacilli</taxon>
        <taxon>Bacillales</taxon>
        <taxon>Bacillaceae</taxon>
        <taxon>Salicibibacter</taxon>
    </lineage>
</organism>
<dbReference type="Pfam" id="PF13382">
    <property type="entry name" value="Adenine_deam_C"/>
    <property type="match status" value="1"/>
</dbReference>
<feature type="domain" description="Amidohydrolase-related" evidence="5">
    <location>
        <begin position="78"/>
        <end position="361"/>
    </location>
</feature>
<dbReference type="SUPFAM" id="SSF51338">
    <property type="entry name" value="Composite domain of metallo-dependent hydrolases"/>
    <property type="match status" value="1"/>
</dbReference>
<keyword evidence="3" id="KW-0378">Hydrolase</keyword>
<dbReference type="Gene3D" id="2.30.40.10">
    <property type="entry name" value="Urease, subunit C, domain 1"/>
    <property type="match status" value="1"/>
</dbReference>
<accession>A0A514LLE7</accession>
<evidence type="ECO:0000313" key="8">
    <source>
        <dbReference type="Proteomes" id="UP000319756"/>
    </source>
</evidence>
<keyword evidence="8" id="KW-1185">Reference proteome</keyword>
<name>A0A514LLE7_9BACI</name>
<dbReference type="PANTHER" id="PTHR11113">
    <property type="entry name" value="N-ACETYLGLUCOSAMINE-6-PHOSPHATE DEACETYLASE"/>
    <property type="match status" value="1"/>
</dbReference>
<comment type="catalytic activity">
    <reaction evidence="4">
        <text>adenine + H2O + H(+) = hypoxanthine + NH4(+)</text>
        <dbReference type="Rhea" id="RHEA:23688"/>
        <dbReference type="ChEBI" id="CHEBI:15377"/>
        <dbReference type="ChEBI" id="CHEBI:15378"/>
        <dbReference type="ChEBI" id="CHEBI:16708"/>
        <dbReference type="ChEBI" id="CHEBI:17368"/>
        <dbReference type="ChEBI" id="CHEBI:28938"/>
        <dbReference type="EC" id="3.5.4.2"/>
    </reaction>
</comment>
<evidence type="ECO:0000259" key="5">
    <source>
        <dbReference type="Pfam" id="PF01979"/>
    </source>
</evidence>
<evidence type="ECO:0000256" key="4">
    <source>
        <dbReference type="ARBA" id="ARBA00047720"/>
    </source>
</evidence>
<dbReference type="SUPFAM" id="SSF51556">
    <property type="entry name" value="Metallo-dependent hydrolases"/>
    <property type="match status" value="1"/>
</dbReference>
<dbReference type="Pfam" id="PF01979">
    <property type="entry name" value="Amidohydro_1"/>
    <property type="match status" value="1"/>
</dbReference>
<feature type="domain" description="Adenine deaminase C-terminal" evidence="6">
    <location>
        <begin position="427"/>
        <end position="572"/>
    </location>
</feature>
<comment type="similarity">
    <text evidence="1">Belongs to the metallo-dependent hydrolases superfamily. Adenine deaminase family.</text>
</comment>
<evidence type="ECO:0000259" key="6">
    <source>
        <dbReference type="Pfam" id="PF13382"/>
    </source>
</evidence>
<dbReference type="InterPro" id="IPR006680">
    <property type="entry name" value="Amidohydro-rel"/>
</dbReference>
<dbReference type="AlphaFoldDB" id="A0A514LLE7"/>
<dbReference type="InterPro" id="IPR011059">
    <property type="entry name" value="Metal-dep_hydrolase_composite"/>
</dbReference>
<sequence length="581" mass="65840">MHPSFSLWNKQSKRRQISVVRGEKSPTQVITNATYLNSGRKQWTKANIWIYHDRIVYVGDALPANSPEINWYDARGQFIVPGYIEHHAHPFMLYHPRAFADYALKRGTSTIFNDNLILFMHLGKKKALSFISEMGEGPSSLYWSARVDAQTETNDENRLFTPKNIEDWVNHPLVVQGGEFSGWPRVIAGDDTVLHWVEQLKKGHKPMEGHLPGASEKTLAQLALLGVMSDHEAITGEEVLRRLDAGYVTTLRHSSLRPDLPHLIKELKEAGITDYSRFLLTTDGGSPTFYEPGVMDALLKIVLEAGIDPLAAYEMVSYNVARHYGIEDMHGMIAPGRVAHLNFLMDVQDPTPISVMAKGEWIVQEGRVVNEPEPFEWGPYISDQKGIIWDLEEEDMHFSMPMGIHLVNNVLLKPYHIDIDATKETLGKEHDQCYFAMIDKDGKWRMNTILKGFATHLDGLATTFSITGDVIMIGKKKAAMKKAFDQLKASGGGLFIENDREDLRFQLPLPYFGVMADLSMEEVMERHAAFVHILKACGYPYDDPLYSIFFFSATHLPYVRTTAKGIYDVHKKSVLFPTIMR</sequence>
<protein>
    <recommendedName>
        <fullName evidence="2">adenine deaminase</fullName>
        <ecNumber evidence="2">3.5.4.2</ecNumber>
    </recommendedName>
</protein>
<dbReference type="EC" id="3.5.4.2" evidence="2"/>
<dbReference type="OrthoDB" id="9775607at2"/>
<dbReference type="PANTHER" id="PTHR11113:SF6">
    <property type="entry name" value="ADENINE DEAMINASE YERA-RELATED"/>
    <property type="match status" value="1"/>
</dbReference>
<dbReference type="EMBL" id="CP035485">
    <property type="protein sequence ID" value="QDI92646.1"/>
    <property type="molecule type" value="Genomic_DNA"/>
</dbReference>
<evidence type="ECO:0000313" key="7">
    <source>
        <dbReference type="EMBL" id="QDI92646.1"/>
    </source>
</evidence>
<dbReference type="Gene3D" id="3.20.20.140">
    <property type="entry name" value="Metal-dependent hydrolases"/>
    <property type="match status" value="1"/>
</dbReference>
<reference evidence="8" key="1">
    <citation type="submission" date="2019-01" db="EMBL/GenBank/DDBJ databases">
        <title>Genomic analysis of Salicibibacter sp. NKC3-5.</title>
        <authorList>
            <person name="Oh Y.J."/>
        </authorList>
    </citation>
    <scope>NUCLEOTIDE SEQUENCE [LARGE SCALE GENOMIC DNA]</scope>
    <source>
        <strain evidence="8">NKC3-5</strain>
    </source>
</reference>